<gene>
    <name evidence="2" type="ORF">VSS30_10320</name>
</gene>
<keyword evidence="3" id="KW-1185">Reference proteome</keyword>
<proteinExistence type="predicted"/>
<dbReference type="EMBL" id="JAYMRR010000004">
    <property type="protein sequence ID" value="MFB8749194.1"/>
    <property type="molecule type" value="Genomic_DNA"/>
</dbReference>
<dbReference type="RefSeq" id="WP_376718676.1">
    <property type="nucleotide sequence ID" value="NZ_JAYMRR010000004.1"/>
</dbReference>
<feature type="region of interest" description="Disordered" evidence="1">
    <location>
        <begin position="135"/>
        <end position="162"/>
    </location>
</feature>
<accession>A0ABV5D907</accession>
<evidence type="ECO:0000313" key="3">
    <source>
        <dbReference type="Proteomes" id="UP001585018"/>
    </source>
</evidence>
<evidence type="ECO:0000256" key="1">
    <source>
        <dbReference type="SAM" id="MobiDB-lite"/>
    </source>
</evidence>
<name>A0ABV5D907_9ACTN</name>
<organism evidence="2 3">
    <name type="scientific">Streptomyces parvulus</name>
    <dbReference type="NCBI Taxonomy" id="146923"/>
    <lineage>
        <taxon>Bacteria</taxon>
        <taxon>Bacillati</taxon>
        <taxon>Actinomycetota</taxon>
        <taxon>Actinomycetes</taxon>
        <taxon>Kitasatosporales</taxon>
        <taxon>Streptomycetaceae</taxon>
        <taxon>Streptomyces</taxon>
    </lineage>
</organism>
<reference evidence="2 3" key="1">
    <citation type="submission" date="2024-01" db="EMBL/GenBank/DDBJ databases">
        <title>Genome mining of biosynthetic gene clusters to explore secondary metabolites of Streptomyces sp.</title>
        <authorList>
            <person name="Baig A."/>
            <person name="Ajitkumar Shintre N."/>
            <person name="Kumar H."/>
            <person name="Anbarasu A."/>
            <person name="Ramaiah S."/>
        </authorList>
    </citation>
    <scope>NUCLEOTIDE SEQUENCE [LARGE SCALE GENOMIC DNA]</scope>
    <source>
        <strain evidence="2 3">A03</strain>
    </source>
</reference>
<dbReference type="Proteomes" id="UP001585018">
    <property type="component" value="Unassembled WGS sequence"/>
</dbReference>
<protein>
    <submittedName>
        <fullName evidence="2">Uncharacterized protein</fullName>
    </submittedName>
</protein>
<comment type="caution">
    <text evidence="2">The sequence shown here is derived from an EMBL/GenBank/DDBJ whole genome shotgun (WGS) entry which is preliminary data.</text>
</comment>
<sequence>MSLQAPEFFAELCLPFADHAVVGNTYYAAPTPGSPLRLRIDFKGALYAGTYGGLRLAVLHPDRGEIDAVALSFLDHGTFHRRDEAHGTRPGTSRYATFDGHHQPGRPPWDGAVTTGLRDAIEQYAAVWFPGARTANKPHRTTGRIAQPAPAEPVARNGSRNR</sequence>
<evidence type="ECO:0000313" key="2">
    <source>
        <dbReference type="EMBL" id="MFB8749194.1"/>
    </source>
</evidence>